<name>A0A9P5HGV4_9HYPO</name>
<dbReference type="OrthoDB" id="2333384at2759"/>
<sequence>MPQTSLRSSGILGIRLQHGQISYAPGDTITGCVFRTSKTVSPKASVTISLHGRTKSLTSESRGMGASVTYRGRFNLVNSSRSKQRIFHGPLHIPNAGQEQAWPFAITIPTHVDHTTLGSTPRDQSYLPLDSGDFATRPLPSTFTLNHNGFTCDLEGFVEYFLKAELRLIEKGSEVVVDAILPFNVVVLNPGPPIVDFKTKAFRGSCVVSSYRLVPGNEDAQLSFSQKTKQLFATTNVPKFGLTLHIDFPTVIQLENLNPVPFLIRLAPDWHRTSQDVQGIPQKARLTRLSMKIVAATEIRCEGTFSPHHEDTKMQSDLDIASAIGHLGRDIYIPCTEESPPVNVGEMINLRIGYHGRLGQRYSHEALGPSFKTYNIRQSHSLNWAISLEMAGQSFKVSSSTPLTILPPSDNRVHAANAQGSGHSQYASTKVTPLQTSESWIQPPEEEKAPPSFSQVQEEDKNWKEYEDGDVKKA</sequence>
<organism evidence="2 3">
    <name type="scientific">Cylindrodendrum hubeiense</name>
    <dbReference type="NCBI Taxonomy" id="595255"/>
    <lineage>
        <taxon>Eukaryota</taxon>
        <taxon>Fungi</taxon>
        <taxon>Dikarya</taxon>
        <taxon>Ascomycota</taxon>
        <taxon>Pezizomycotina</taxon>
        <taxon>Sordariomycetes</taxon>
        <taxon>Hypocreomycetidae</taxon>
        <taxon>Hypocreales</taxon>
        <taxon>Nectriaceae</taxon>
        <taxon>Cylindrodendrum</taxon>
    </lineage>
</organism>
<dbReference type="Gene3D" id="2.60.40.640">
    <property type="match status" value="1"/>
</dbReference>
<dbReference type="AlphaFoldDB" id="A0A9P5HGV4"/>
<accession>A0A9P5HGV4</accession>
<feature type="compositionally biased region" description="Polar residues" evidence="1">
    <location>
        <begin position="418"/>
        <end position="440"/>
    </location>
</feature>
<evidence type="ECO:0000313" key="2">
    <source>
        <dbReference type="EMBL" id="KAF7554445.1"/>
    </source>
</evidence>
<dbReference type="Proteomes" id="UP000722485">
    <property type="component" value="Unassembled WGS sequence"/>
</dbReference>
<dbReference type="InterPro" id="IPR014752">
    <property type="entry name" value="Arrestin-like_C"/>
</dbReference>
<comment type="caution">
    <text evidence="2">The sequence shown here is derived from an EMBL/GenBank/DDBJ whole genome shotgun (WGS) entry which is preliminary data.</text>
</comment>
<gene>
    <name evidence="2" type="ORF">G7Z17_g2913</name>
</gene>
<evidence type="ECO:0000256" key="1">
    <source>
        <dbReference type="SAM" id="MobiDB-lite"/>
    </source>
</evidence>
<proteinExistence type="predicted"/>
<feature type="compositionally biased region" description="Basic and acidic residues" evidence="1">
    <location>
        <begin position="458"/>
        <end position="474"/>
    </location>
</feature>
<dbReference type="EMBL" id="JAANBB010000032">
    <property type="protein sequence ID" value="KAF7554445.1"/>
    <property type="molecule type" value="Genomic_DNA"/>
</dbReference>
<evidence type="ECO:0000313" key="3">
    <source>
        <dbReference type="Proteomes" id="UP000722485"/>
    </source>
</evidence>
<keyword evidence="3" id="KW-1185">Reference proteome</keyword>
<evidence type="ECO:0008006" key="4">
    <source>
        <dbReference type="Google" id="ProtNLM"/>
    </source>
</evidence>
<feature type="region of interest" description="Disordered" evidence="1">
    <location>
        <begin position="408"/>
        <end position="474"/>
    </location>
</feature>
<reference evidence="2" key="1">
    <citation type="submission" date="2020-03" db="EMBL/GenBank/DDBJ databases">
        <title>Draft Genome Sequence of Cylindrodendrum hubeiense.</title>
        <authorList>
            <person name="Buettner E."/>
            <person name="Kellner H."/>
        </authorList>
    </citation>
    <scope>NUCLEOTIDE SEQUENCE</scope>
    <source>
        <strain evidence="2">IHI 201604</strain>
    </source>
</reference>
<protein>
    <recommendedName>
        <fullName evidence="4">Arrestin-like N-terminal domain-containing protein</fullName>
    </recommendedName>
</protein>